<feature type="region of interest" description="Disordered" evidence="3">
    <location>
        <begin position="176"/>
        <end position="219"/>
    </location>
</feature>
<dbReference type="OrthoDB" id="18648at2759"/>
<accession>A0A166ISY3</accession>
<feature type="region of interest" description="Disordered" evidence="3">
    <location>
        <begin position="627"/>
        <end position="664"/>
    </location>
</feature>
<name>A0A166ISY3_9AGAM</name>
<dbReference type="GO" id="GO:1904262">
    <property type="term" value="P:negative regulation of TORC1 signaling"/>
    <property type="evidence" value="ECO:0007669"/>
    <property type="project" value="TreeGrafter"/>
</dbReference>
<evidence type="ECO:0000259" key="4">
    <source>
        <dbReference type="Pfam" id="PF24064"/>
    </source>
</evidence>
<comment type="similarity">
    <text evidence="1 2">Belongs to the NPR3 family.</text>
</comment>
<dbReference type="STRING" id="1314776.A0A166ISY3"/>
<protein>
    <recommendedName>
        <fullName evidence="2">Nitrogen permease regulator 3</fullName>
    </recommendedName>
    <alternativeName>
        <fullName evidence="2">Required for meiotic nuclear division protein 11</fullName>
    </alternativeName>
</protein>
<dbReference type="PANTHER" id="PTHR13153">
    <property type="entry name" value="CGTHBA PROTEIN -14 GENE PROTEIN"/>
    <property type="match status" value="1"/>
</dbReference>
<keyword evidence="2" id="KW-0732">Signal</keyword>
<dbReference type="EMBL" id="KV428005">
    <property type="protein sequence ID" value="KZT44041.1"/>
    <property type="molecule type" value="Genomic_DNA"/>
</dbReference>
<sequence>MAESLLAILLITSSAKDSQVTFRWPSHPQSSPRLARPRLIPRSLEEDADIIWRASHSSDQSSLPTASLDELAGNEELDAEWERAGMRRARSVSYNGRRAASSRPGSGRNSPVEESPFADMEYRINPDYDVILGFPSKTLASVLLPHKLELFHEKFELTIDDLAFIGHPVCATPDRQWAFQDKEPSEVQPRGRNTKKRASEDENVEPTATPTLKKDNKPPSQLDSFHLVFVMDLPDPSSASSGNIAKYFDVIYRHLAFSMTAMLFQEQVTHNFVERECDNLANLKEKCLREGEPYSVFVEQAQSTSSLAYSMKVLFEEIKSSSIANLTLGDLRFEVQVPPFIDTLLHPGMDLEDEYSDAGEGVGWGMESNLGWHLPSLMPWKALLLLDLENQDILEPLKTRGRLTMSDEDKDLAEDLDRFLQEVSISINLRDLGILLNWPMETHVYPIVRWLVKHRRAKLIDAVHPSLKTIFGLAPTFPAPLSDLSAAFDKEFDRKDVAPLPEILSALSSTETGSPNSNDHFYAMIVGSKERIPIYRDVMTWMLKRDLLVAMHLRVRIVATKELKMAVYSDAQYRRDMRNKKAEEAIKSSSDDDAALQAQNSYGGAYKATEAAGKKLLVRTGLITQSPVRRRSQSSGGSRRSQHKEVVKKDLTDEDDPERGEDEIDELVLKEKGECLFSSVISDPARATPVQRRWIAAMSAKKDKTMAKLFQQINQYFDGKKTDDEILYRADITRKQLRFVLTHFGEYVQTFLYPS</sequence>
<dbReference type="Pfam" id="PF03666">
    <property type="entry name" value="NPR3"/>
    <property type="match status" value="1"/>
</dbReference>
<reference evidence="5 6" key="1">
    <citation type="journal article" date="2016" name="Mol. Biol. Evol.">
        <title>Comparative Genomics of Early-Diverging Mushroom-Forming Fungi Provides Insights into the Origins of Lignocellulose Decay Capabilities.</title>
        <authorList>
            <person name="Nagy L.G."/>
            <person name="Riley R."/>
            <person name="Tritt A."/>
            <person name="Adam C."/>
            <person name="Daum C."/>
            <person name="Floudas D."/>
            <person name="Sun H."/>
            <person name="Yadav J.S."/>
            <person name="Pangilinan J."/>
            <person name="Larsson K.H."/>
            <person name="Matsuura K."/>
            <person name="Barry K."/>
            <person name="Labutti K."/>
            <person name="Kuo R."/>
            <person name="Ohm R.A."/>
            <person name="Bhattacharya S.S."/>
            <person name="Shirouzu T."/>
            <person name="Yoshinaga Y."/>
            <person name="Martin F.M."/>
            <person name="Grigoriev I.V."/>
            <person name="Hibbett D.S."/>
        </authorList>
    </citation>
    <scope>NUCLEOTIDE SEQUENCE [LARGE SCALE GENOMIC DNA]</scope>
    <source>
        <strain evidence="5 6">HHB10207 ss-3</strain>
    </source>
</reference>
<feature type="region of interest" description="Disordered" evidence="3">
    <location>
        <begin position="92"/>
        <end position="114"/>
    </location>
</feature>
<dbReference type="Proteomes" id="UP000076798">
    <property type="component" value="Unassembled WGS sequence"/>
</dbReference>
<dbReference type="GO" id="GO:0038202">
    <property type="term" value="P:TORC1 signaling"/>
    <property type="evidence" value="ECO:0007669"/>
    <property type="project" value="TreeGrafter"/>
</dbReference>
<keyword evidence="2" id="KW-0469">Meiosis</keyword>
<dbReference type="PANTHER" id="PTHR13153:SF5">
    <property type="entry name" value="GATOR COMPLEX PROTEIN NPRL3"/>
    <property type="match status" value="1"/>
</dbReference>
<dbReference type="GO" id="GO:0010508">
    <property type="term" value="P:positive regulation of autophagy"/>
    <property type="evidence" value="ECO:0007669"/>
    <property type="project" value="TreeGrafter"/>
</dbReference>
<dbReference type="Pfam" id="PF24064">
    <property type="entry name" value="HTH_NPRL3"/>
    <property type="match status" value="1"/>
</dbReference>
<gene>
    <name evidence="5" type="ORF">SISSUDRAFT_996321</name>
</gene>
<dbReference type="GO" id="GO:1990130">
    <property type="term" value="C:GATOR1 complex"/>
    <property type="evidence" value="ECO:0007669"/>
    <property type="project" value="TreeGrafter"/>
</dbReference>
<evidence type="ECO:0000313" key="5">
    <source>
        <dbReference type="EMBL" id="KZT44041.1"/>
    </source>
</evidence>
<evidence type="ECO:0000256" key="3">
    <source>
        <dbReference type="SAM" id="MobiDB-lite"/>
    </source>
</evidence>
<comment type="function">
    <text evidence="2">Mediates inactivation of the TORC1 complex in response to amino acid starvation. Required for meiotic nuclear division.</text>
</comment>
<dbReference type="GO" id="GO:0051321">
    <property type="term" value="P:meiotic cell cycle"/>
    <property type="evidence" value="ECO:0007669"/>
    <property type="project" value="UniProtKB-UniRule"/>
</dbReference>
<feature type="domain" description="GATOR1 complex protein NPRL3 C-terminal HTH" evidence="4">
    <location>
        <begin position="688"/>
        <end position="748"/>
    </location>
</feature>
<proteinExistence type="inferred from homology"/>
<dbReference type="InterPro" id="IPR056603">
    <property type="entry name" value="HTH_NPRL3"/>
</dbReference>
<organism evidence="5 6">
    <name type="scientific">Sistotremastrum suecicum HHB10207 ss-3</name>
    <dbReference type="NCBI Taxonomy" id="1314776"/>
    <lineage>
        <taxon>Eukaryota</taxon>
        <taxon>Fungi</taxon>
        <taxon>Dikarya</taxon>
        <taxon>Basidiomycota</taxon>
        <taxon>Agaricomycotina</taxon>
        <taxon>Agaricomycetes</taxon>
        <taxon>Sistotremastrales</taxon>
        <taxon>Sistotremastraceae</taxon>
        <taxon>Sistotremastrum</taxon>
    </lineage>
</organism>
<feature type="compositionally biased region" description="Acidic residues" evidence="3">
    <location>
        <begin position="652"/>
        <end position="664"/>
    </location>
</feature>
<comment type="subcellular location">
    <subcellularLocation>
        <location evidence="2">Vacuole membrane</location>
        <topology evidence="2">Peripheral membrane protein</topology>
    </subcellularLocation>
</comment>
<evidence type="ECO:0000313" key="6">
    <source>
        <dbReference type="Proteomes" id="UP000076798"/>
    </source>
</evidence>
<dbReference type="GO" id="GO:0034198">
    <property type="term" value="P:cellular response to amino acid starvation"/>
    <property type="evidence" value="ECO:0007669"/>
    <property type="project" value="TreeGrafter"/>
</dbReference>
<evidence type="ECO:0000256" key="2">
    <source>
        <dbReference type="RuleBase" id="RU368069"/>
    </source>
</evidence>
<keyword evidence="6" id="KW-1185">Reference proteome</keyword>
<dbReference type="AlphaFoldDB" id="A0A166ISY3"/>
<dbReference type="InterPro" id="IPR005365">
    <property type="entry name" value="Npr3"/>
</dbReference>
<feature type="compositionally biased region" description="Low complexity" evidence="3">
    <location>
        <begin position="95"/>
        <end position="110"/>
    </location>
</feature>
<dbReference type="GO" id="GO:0005774">
    <property type="term" value="C:vacuolar membrane"/>
    <property type="evidence" value="ECO:0007669"/>
    <property type="project" value="UniProtKB-SubCell"/>
</dbReference>
<evidence type="ECO:0000256" key="1">
    <source>
        <dbReference type="ARBA" id="ARBA00010546"/>
    </source>
</evidence>